<dbReference type="PROSITE" id="PS52050">
    <property type="entry name" value="WYL"/>
    <property type="match status" value="1"/>
</dbReference>
<keyword evidence="1" id="KW-0805">Transcription regulation</keyword>
<dbReference type="PIRSF" id="PIRSF016838">
    <property type="entry name" value="PafC"/>
    <property type="match status" value="1"/>
</dbReference>
<organism evidence="4 5">
    <name type="scientific">Bacillus proteolyticus</name>
    <dbReference type="NCBI Taxonomy" id="2026192"/>
    <lineage>
        <taxon>Bacteria</taxon>
        <taxon>Bacillati</taxon>
        <taxon>Bacillota</taxon>
        <taxon>Bacilli</taxon>
        <taxon>Bacillales</taxon>
        <taxon>Bacillaceae</taxon>
        <taxon>Bacillus</taxon>
        <taxon>Bacillus cereus group</taxon>
    </lineage>
</organism>
<dbReference type="PANTHER" id="PTHR34580:SF1">
    <property type="entry name" value="PROTEIN PAFC"/>
    <property type="match status" value="1"/>
</dbReference>
<dbReference type="SUPFAM" id="SSF46785">
    <property type="entry name" value="Winged helix' DNA-binding domain"/>
    <property type="match status" value="1"/>
</dbReference>
<dbReference type="AlphaFoldDB" id="A0AA44KYG8"/>
<dbReference type="InterPro" id="IPR001034">
    <property type="entry name" value="DeoR_HTH"/>
</dbReference>
<dbReference type="InterPro" id="IPR036388">
    <property type="entry name" value="WH-like_DNA-bd_sf"/>
</dbReference>
<dbReference type="Pfam" id="PF13280">
    <property type="entry name" value="WYL"/>
    <property type="match status" value="1"/>
</dbReference>
<dbReference type="EMBL" id="MACH01000053">
    <property type="protein sequence ID" value="OJE49591.1"/>
    <property type="molecule type" value="Genomic_DNA"/>
</dbReference>
<protein>
    <submittedName>
        <fullName evidence="4">Transcriptional regulator</fullName>
    </submittedName>
</protein>
<evidence type="ECO:0000313" key="5">
    <source>
        <dbReference type="Proteomes" id="UP000183185"/>
    </source>
</evidence>
<gene>
    <name evidence="4" type="ORF">BAQ49_24360</name>
</gene>
<dbReference type="PANTHER" id="PTHR34580">
    <property type="match status" value="1"/>
</dbReference>
<comment type="caution">
    <text evidence="4">The sequence shown here is derived from an EMBL/GenBank/DDBJ whole genome shotgun (WGS) entry which is preliminary data.</text>
</comment>
<keyword evidence="2" id="KW-0804">Transcription</keyword>
<dbReference type="GO" id="GO:0003700">
    <property type="term" value="F:DNA-binding transcription factor activity"/>
    <property type="evidence" value="ECO:0007669"/>
    <property type="project" value="InterPro"/>
</dbReference>
<evidence type="ECO:0000313" key="4">
    <source>
        <dbReference type="EMBL" id="OJE49591.1"/>
    </source>
</evidence>
<dbReference type="InterPro" id="IPR013196">
    <property type="entry name" value="HTH_11"/>
</dbReference>
<accession>A0AA44KYG8</accession>
<dbReference type="Gene3D" id="1.10.10.10">
    <property type="entry name" value="Winged helix-like DNA-binding domain superfamily/Winged helix DNA-binding domain"/>
    <property type="match status" value="1"/>
</dbReference>
<dbReference type="RefSeq" id="WP_071744566.1">
    <property type="nucleotide sequence ID" value="NZ_JBNNHJ010000008.1"/>
</dbReference>
<dbReference type="InterPro" id="IPR036390">
    <property type="entry name" value="WH_DNA-bd_sf"/>
</dbReference>
<dbReference type="InterPro" id="IPR057727">
    <property type="entry name" value="WCX_dom"/>
</dbReference>
<dbReference type="InterPro" id="IPR051534">
    <property type="entry name" value="CBASS_pafABC_assoc_protein"/>
</dbReference>
<dbReference type="InterPro" id="IPR026881">
    <property type="entry name" value="WYL_dom"/>
</dbReference>
<reference evidence="4 5" key="1">
    <citation type="submission" date="2016-06" db="EMBL/GenBank/DDBJ databases">
        <title>First insights into the genetic diversity and population structure of in the Bacillus cereus group bacteria from diverse marine environments.</title>
        <authorList>
            <person name="Liu Y."/>
            <person name="Lai Q."/>
            <person name="Shao Z."/>
        </authorList>
    </citation>
    <scope>NUCLEOTIDE SEQUENCE [LARGE SCALE GENOMIC DNA]</scope>
    <source>
        <strain evidence="4 5">TD42</strain>
    </source>
</reference>
<dbReference type="Proteomes" id="UP000183185">
    <property type="component" value="Unassembled WGS sequence"/>
</dbReference>
<evidence type="ECO:0000256" key="2">
    <source>
        <dbReference type="ARBA" id="ARBA00023163"/>
    </source>
</evidence>
<dbReference type="PROSITE" id="PS51000">
    <property type="entry name" value="HTH_DEOR_2"/>
    <property type="match status" value="1"/>
</dbReference>
<proteinExistence type="predicted"/>
<dbReference type="Pfam" id="PF25583">
    <property type="entry name" value="WCX"/>
    <property type="match status" value="1"/>
</dbReference>
<sequence length="320" mass="37564">MNRTDRLLAILIELQRKQTVTAQSLAEKFETSIRTIYRDMDALSESGVPIFSMPGHGYSLMDGYFLPPIQLTPEEAVTLLLGGDYIEKAFTSSFSVHAQSAKEKLEIVLPTDQQKKIEELRGTFRFLSPIFSNQQAEQEKLESQLFLLQEAIQREQSISFSYRKPRETTKTKRTVHPYGLVNISGIWYIVAHCLLRKQIRNFRLDRMDTLQQEQEFFTKPKDFSLQDYQPENNRTVTIHLLFPAHIAHKIIESRYFFIDSYEHKDNGFHVFLKSRSIDEVFQWVLSWGSQVQVLEPKILSEKIYDEVKKMLKLLIFPFHY</sequence>
<name>A0AA44KYG8_9BACI</name>
<evidence type="ECO:0000259" key="3">
    <source>
        <dbReference type="PROSITE" id="PS51000"/>
    </source>
</evidence>
<feature type="domain" description="HTH deoR-type" evidence="3">
    <location>
        <begin position="3"/>
        <end position="58"/>
    </location>
</feature>
<evidence type="ECO:0000256" key="1">
    <source>
        <dbReference type="ARBA" id="ARBA00023015"/>
    </source>
</evidence>
<dbReference type="InterPro" id="IPR028349">
    <property type="entry name" value="PafC-like"/>
</dbReference>
<dbReference type="Pfam" id="PF08279">
    <property type="entry name" value="HTH_11"/>
    <property type="match status" value="1"/>
</dbReference>